<evidence type="ECO:0000259" key="1">
    <source>
        <dbReference type="Pfam" id="PF00582"/>
    </source>
</evidence>
<dbReference type="KEGG" id="dbk:DGMP_27730"/>
<reference evidence="2" key="1">
    <citation type="submission" date="2020-09" db="EMBL/GenBank/DDBJ databases">
        <title>Desulfogranum mesoprofundum gen. nov., sp. nov., a novel mesophilic, sulfate-reducing chemolithoautotroph isolated from a deep-sea hydrothermal vent chimney in the Suiyo Seamount.</title>
        <authorList>
            <person name="Hashimoto Y."/>
            <person name="Nakagawa S."/>
        </authorList>
    </citation>
    <scope>NUCLEOTIDE SEQUENCE</scope>
    <source>
        <strain evidence="2">KT2</strain>
    </source>
</reference>
<gene>
    <name evidence="2" type="ORF">DGMP_27730</name>
</gene>
<organism evidence="2 3">
    <name type="scientific">Desulfomarina profundi</name>
    <dbReference type="NCBI Taxonomy" id="2772557"/>
    <lineage>
        <taxon>Bacteria</taxon>
        <taxon>Pseudomonadati</taxon>
        <taxon>Thermodesulfobacteriota</taxon>
        <taxon>Desulfobulbia</taxon>
        <taxon>Desulfobulbales</taxon>
        <taxon>Desulfobulbaceae</taxon>
        <taxon>Desulfomarina</taxon>
    </lineage>
</organism>
<dbReference type="Pfam" id="PF00582">
    <property type="entry name" value="Usp"/>
    <property type="match status" value="1"/>
</dbReference>
<dbReference type="RefSeq" id="WP_228854479.1">
    <property type="nucleotide sequence ID" value="NZ_AP024086.1"/>
</dbReference>
<dbReference type="EMBL" id="AP024086">
    <property type="protein sequence ID" value="BCL62080.1"/>
    <property type="molecule type" value="Genomic_DNA"/>
</dbReference>
<keyword evidence="3" id="KW-1185">Reference proteome</keyword>
<sequence>MEKILVAIDNRHRAWEALSHACSLVKRIDAELYVLLVLSPGHKDRALADIETEIKKRLELIIEKAKSENIIINFYLVEGNYEQEIMTFIEHNKITLLTHEANEKDKDARIRDTRFLRCLRSQLSCAVEIVVPKTKPI</sequence>
<dbReference type="InterPro" id="IPR006016">
    <property type="entry name" value="UspA"/>
</dbReference>
<dbReference type="CDD" id="cd00293">
    <property type="entry name" value="USP-like"/>
    <property type="match status" value="1"/>
</dbReference>
<accession>A0A8D5FJP4</accession>
<name>A0A8D5FJP4_9BACT</name>
<protein>
    <recommendedName>
        <fullName evidence="1">UspA domain-containing protein</fullName>
    </recommendedName>
</protein>
<feature type="domain" description="UspA" evidence="1">
    <location>
        <begin position="2"/>
        <end position="97"/>
    </location>
</feature>
<dbReference type="AlphaFoldDB" id="A0A8D5FJP4"/>
<evidence type="ECO:0000313" key="2">
    <source>
        <dbReference type="EMBL" id="BCL62080.1"/>
    </source>
</evidence>
<proteinExistence type="predicted"/>
<dbReference type="Proteomes" id="UP000826725">
    <property type="component" value="Chromosome"/>
</dbReference>
<evidence type="ECO:0000313" key="3">
    <source>
        <dbReference type="Proteomes" id="UP000826725"/>
    </source>
</evidence>